<dbReference type="AlphaFoldDB" id="X0TXP2"/>
<proteinExistence type="predicted"/>
<sequence>MLAKRSVPSARASAGSPAMRRFRRNRLGIAGLILLAAILAACTLSLPYSTAGTPR</sequence>
<protein>
    <recommendedName>
        <fullName evidence="1">Oligopeptide transport permease C-like N-terminal domain-containing protein</fullName>
    </recommendedName>
</protein>
<gene>
    <name evidence="2" type="ORF">S01H1_23532</name>
</gene>
<dbReference type="Pfam" id="PF12911">
    <property type="entry name" value="OppC_N"/>
    <property type="match status" value="1"/>
</dbReference>
<dbReference type="InterPro" id="IPR025966">
    <property type="entry name" value="OppC_N"/>
</dbReference>
<feature type="domain" description="Oligopeptide transport permease C-like N-terminal" evidence="1">
    <location>
        <begin position="18"/>
        <end position="44"/>
    </location>
</feature>
<dbReference type="GO" id="GO:0005886">
    <property type="term" value="C:plasma membrane"/>
    <property type="evidence" value="ECO:0007669"/>
    <property type="project" value="UniProtKB-SubCell"/>
</dbReference>
<feature type="non-terminal residue" evidence="2">
    <location>
        <position position="55"/>
    </location>
</feature>
<comment type="caution">
    <text evidence="2">The sequence shown here is derived from an EMBL/GenBank/DDBJ whole genome shotgun (WGS) entry which is preliminary data.</text>
</comment>
<accession>X0TXP2</accession>
<name>X0TXP2_9ZZZZ</name>
<organism evidence="2">
    <name type="scientific">marine sediment metagenome</name>
    <dbReference type="NCBI Taxonomy" id="412755"/>
    <lineage>
        <taxon>unclassified sequences</taxon>
        <taxon>metagenomes</taxon>
        <taxon>ecological metagenomes</taxon>
    </lineage>
</organism>
<evidence type="ECO:0000313" key="2">
    <source>
        <dbReference type="EMBL" id="GAF98358.1"/>
    </source>
</evidence>
<evidence type="ECO:0000259" key="1">
    <source>
        <dbReference type="Pfam" id="PF12911"/>
    </source>
</evidence>
<dbReference type="EMBL" id="BARS01013620">
    <property type="protein sequence ID" value="GAF98358.1"/>
    <property type="molecule type" value="Genomic_DNA"/>
</dbReference>
<reference evidence="2" key="1">
    <citation type="journal article" date="2014" name="Front. Microbiol.">
        <title>High frequency of phylogenetically diverse reductive dehalogenase-homologous genes in deep subseafloor sedimentary metagenomes.</title>
        <authorList>
            <person name="Kawai M."/>
            <person name="Futagami T."/>
            <person name="Toyoda A."/>
            <person name="Takaki Y."/>
            <person name="Nishi S."/>
            <person name="Hori S."/>
            <person name="Arai W."/>
            <person name="Tsubouchi T."/>
            <person name="Morono Y."/>
            <person name="Uchiyama I."/>
            <person name="Ito T."/>
            <person name="Fujiyama A."/>
            <person name="Inagaki F."/>
            <person name="Takami H."/>
        </authorList>
    </citation>
    <scope>NUCLEOTIDE SEQUENCE</scope>
    <source>
        <strain evidence="2">Expedition CK06-06</strain>
    </source>
</reference>